<feature type="domain" description="ABC transporter" evidence="6">
    <location>
        <begin position="29"/>
        <end position="284"/>
    </location>
</feature>
<protein>
    <submittedName>
        <fullName evidence="7">Dipeptide ABC transporter ATP-binding protein</fullName>
    </submittedName>
</protein>
<evidence type="ECO:0000256" key="3">
    <source>
        <dbReference type="ARBA" id="ARBA00022741"/>
    </source>
</evidence>
<keyword evidence="2" id="KW-0813">Transport</keyword>
<evidence type="ECO:0000256" key="4">
    <source>
        <dbReference type="ARBA" id="ARBA00022840"/>
    </source>
</evidence>
<reference evidence="7" key="1">
    <citation type="submission" date="2024-05" db="EMBL/GenBank/DDBJ databases">
        <title>Herbiconiux sp. A18JL235.</title>
        <authorList>
            <person name="Zhang G."/>
        </authorList>
    </citation>
    <scope>NUCLEOTIDE SEQUENCE</scope>
    <source>
        <strain evidence="7">A18JL235</strain>
    </source>
</reference>
<evidence type="ECO:0000256" key="2">
    <source>
        <dbReference type="ARBA" id="ARBA00022448"/>
    </source>
</evidence>
<dbReference type="PANTHER" id="PTHR43776:SF7">
    <property type="entry name" value="D,D-DIPEPTIDE TRANSPORT ATP-BINDING PROTEIN DDPF-RELATED"/>
    <property type="match status" value="1"/>
</dbReference>
<dbReference type="CDD" id="cd03257">
    <property type="entry name" value="ABC_NikE_OppD_transporters"/>
    <property type="match status" value="2"/>
</dbReference>
<dbReference type="GO" id="GO:0055085">
    <property type="term" value="P:transmembrane transport"/>
    <property type="evidence" value="ECO:0007669"/>
    <property type="project" value="UniProtKB-ARBA"/>
</dbReference>
<organism evidence="7">
    <name type="scientific">Herbiconiux sp. A18JL235</name>
    <dbReference type="NCBI Taxonomy" id="3152363"/>
    <lineage>
        <taxon>Bacteria</taxon>
        <taxon>Bacillati</taxon>
        <taxon>Actinomycetota</taxon>
        <taxon>Actinomycetes</taxon>
        <taxon>Micrococcales</taxon>
        <taxon>Microbacteriaceae</taxon>
        <taxon>Herbiconiux</taxon>
    </lineage>
</organism>
<dbReference type="GO" id="GO:0015833">
    <property type="term" value="P:peptide transport"/>
    <property type="evidence" value="ECO:0007669"/>
    <property type="project" value="InterPro"/>
</dbReference>
<dbReference type="InterPro" id="IPR027417">
    <property type="entry name" value="P-loop_NTPase"/>
</dbReference>
<dbReference type="Pfam" id="PF00005">
    <property type="entry name" value="ABC_tran"/>
    <property type="match status" value="2"/>
</dbReference>
<dbReference type="GO" id="GO:0005524">
    <property type="term" value="F:ATP binding"/>
    <property type="evidence" value="ECO:0007669"/>
    <property type="project" value="UniProtKB-KW"/>
</dbReference>
<dbReference type="GO" id="GO:0016887">
    <property type="term" value="F:ATP hydrolysis activity"/>
    <property type="evidence" value="ECO:0007669"/>
    <property type="project" value="InterPro"/>
</dbReference>
<dbReference type="Gene3D" id="3.40.50.300">
    <property type="entry name" value="P-loop containing nucleotide triphosphate hydrolases"/>
    <property type="match status" value="2"/>
</dbReference>
<dbReference type="AlphaFoldDB" id="A0AB39BCE7"/>
<feature type="domain" description="ABC transporter" evidence="6">
    <location>
        <begin position="389"/>
        <end position="633"/>
    </location>
</feature>
<dbReference type="EMBL" id="CP162511">
    <property type="protein sequence ID" value="XDI03974.1"/>
    <property type="molecule type" value="Genomic_DNA"/>
</dbReference>
<dbReference type="Pfam" id="PF08352">
    <property type="entry name" value="oligo_HPY"/>
    <property type="match status" value="2"/>
</dbReference>
<dbReference type="InterPro" id="IPR050319">
    <property type="entry name" value="ABC_transp_ATP-bind"/>
</dbReference>
<dbReference type="SMART" id="SM00382">
    <property type="entry name" value="AAA"/>
    <property type="match status" value="2"/>
</dbReference>
<dbReference type="PANTHER" id="PTHR43776">
    <property type="entry name" value="TRANSPORT ATP-BINDING PROTEIN"/>
    <property type="match status" value="1"/>
</dbReference>
<name>A0AB39BCE7_9MICO</name>
<dbReference type="SUPFAM" id="SSF52540">
    <property type="entry name" value="P-loop containing nucleoside triphosphate hydrolases"/>
    <property type="match status" value="2"/>
</dbReference>
<proteinExistence type="inferred from homology"/>
<evidence type="ECO:0000256" key="5">
    <source>
        <dbReference type="SAM" id="MobiDB-lite"/>
    </source>
</evidence>
<dbReference type="InterPro" id="IPR017871">
    <property type="entry name" value="ABC_transporter-like_CS"/>
</dbReference>
<dbReference type="RefSeq" id="WP_368496387.1">
    <property type="nucleotide sequence ID" value="NZ_CP162511.1"/>
</dbReference>
<dbReference type="InterPro" id="IPR013563">
    <property type="entry name" value="Oligopep_ABC_C"/>
</dbReference>
<evidence type="ECO:0000259" key="6">
    <source>
        <dbReference type="PROSITE" id="PS50893"/>
    </source>
</evidence>
<accession>A0AB39BCE7</accession>
<dbReference type="NCBIfam" id="NF008453">
    <property type="entry name" value="PRK11308.1"/>
    <property type="match status" value="2"/>
</dbReference>
<dbReference type="InterPro" id="IPR003439">
    <property type="entry name" value="ABC_transporter-like_ATP-bd"/>
</dbReference>
<gene>
    <name evidence="7" type="ORF">ABFY20_11510</name>
</gene>
<evidence type="ECO:0000313" key="7">
    <source>
        <dbReference type="EMBL" id="XDI03974.1"/>
    </source>
</evidence>
<evidence type="ECO:0000256" key="1">
    <source>
        <dbReference type="ARBA" id="ARBA00005417"/>
    </source>
</evidence>
<sequence>MSGVSGAGESGAAAGAGAGVGAGDGAVLARVEGLRIAFGSRVVAEGVSFEVRAGRAVALVGESGSGKSVTARALVGLVGPGSRVAAEALEVGGRSMLGRAGADGWSRGPGAAAWRGIRGAEVGLVVQDALVSLDPLRPIGREIADALRLHTSLSPRQRGERVLELLEAVGMPDPVGRVRQRSGELSGGLRQRALIASALAADPPLLIADEPTTALDSTVQAQILALFDTVRARGTGLLFISHDLGVVSRVADDVVVMRAGRVVESGPVARVLGDPRHEYTKALLAAVPAGVPRGVTLSPGRLDVAGRPAPTATRPALATGPTATHAPAPTAAHAAAPTAAAEPPAMTAEPAPIAEHARVPAAATAGPAPTAGPALLSAAEPPATAAPLLAVTGVSKTFGERRAVDDVSFTLEAGSTLGLVGESGSGKTTVARIVLGLTEPDGGGVALDGEPWAPARESARRPRRSAMGAVYQDALSSFDPRLTVGRILTDALPAPRAGNRRAGRAGDTRTEVERMLAEVGLSPDLAAARPLHLSGGQRQRVSIARALAPRPRLLVLDEPVSALDVSVQAQILDLLDRLQRERGVAYLFISHDLGVVRHMSDRIAVMKDGVIVEQGDATTVFESPQHPFTRELLAAALTL</sequence>
<comment type="similarity">
    <text evidence="1">Belongs to the ABC transporter superfamily.</text>
</comment>
<feature type="region of interest" description="Disordered" evidence="5">
    <location>
        <begin position="296"/>
        <end position="346"/>
    </location>
</feature>
<dbReference type="PROSITE" id="PS50893">
    <property type="entry name" value="ABC_TRANSPORTER_2"/>
    <property type="match status" value="2"/>
</dbReference>
<feature type="region of interest" description="Disordered" evidence="5">
    <location>
        <begin position="443"/>
        <end position="464"/>
    </location>
</feature>
<keyword evidence="4 7" id="KW-0067">ATP-binding</keyword>
<feature type="compositionally biased region" description="Low complexity" evidence="5">
    <location>
        <begin position="305"/>
        <end position="346"/>
    </location>
</feature>
<dbReference type="PROSITE" id="PS00211">
    <property type="entry name" value="ABC_TRANSPORTER_1"/>
    <property type="match status" value="1"/>
</dbReference>
<dbReference type="InterPro" id="IPR003593">
    <property type="entry name" value="AAA+_ATPase"/>
</dbReference>
<keyword evidence="3" id="KW-0547">Nucleotide-binding</keyword>